<sequence length="517" mass="51870">MSMFLTRRPSATASLRAAARPLRTRRRTGSGVAVLLAAGAILIPAQASFASTGSAGSAALPADVLPPTTPTVTSWDGHSLEVGDVPSGVTRRIRFTSSDDQGLAGFCYSVNSPLPTQSECGGYWAAAGPDGAAVVSVVPVFWPTNTLTVQAFDKAGNTTTSRVQIVTAPNTIAQVPVTSLTKAANDTLVAVRNNGDGELWATNQSSPSSGFRSWYQVGATGHRGTPATVLSPAAGGTVHAFVRDSGYRITDYAQSGPTSSFSTGNTMGGLYDTFSGDPAVVLAADGTIVVAAVDTNGNLKVARQSSPGGDFGSWATVGTGVTGAVSAVLSPAGGGTVQVLARSVDGHLKAFAQTDPGSPLSAGPALPAGTPFFAGDPGVTVSAGGGLIAAAVDVNGDVWATDQAPTGGDFRYWYKVSLFGGLSGATSLVLSTGANGTVNIVARTTDGHIALFGQSGPTSGFSTGAYLGSSSPVFAGDPRVALAANGSMIVTATDTAGATWAIDQPAPGAGFRSWYRL</sequence>
<dbReference type="RefSeq" id="WP_329494402.1">
    <property type="nucleotide sequence ID" value="NZ_CP108460.1"/>
</dbReference>
<protein>
    <recommendedName>
        <fullName evidence="1">PLL-like beta propeller domain-containing protein</fullName>
    </recommendedName>
</protein>
<gene>
    <name evidence="2" type="ORF">OG469_30715</name>
</gene>
<accession>A0ABZ1WF25</accession>
<organism evidence="2 3">
    <name type="scientific">Kitasatospora herbaricolor</name>
    <dbReference type="NCBI Taxonomy" id="68217"/>
    <lineage>
        <taxon>Bacteria</taxon>
        <taxon>Bacillati</taxon>
        <taxon>Actinomycetota</taxon>
        <taxon>Actinomycetes</taxon>
        <taxon>Kitasatosporales</taxon>
        <taxon>Streptomycetaceae</taxon>
        <taxon>Kitasatospora</taxon>
    </lineage>
</organism>
<evidence type="ECO:0000313" key="3">
    <source>
        <dbReference type="Proteomes" id="UP001432014"/>
    </source>
</evidence>
<dbReference type="InterPro" id="IPR058502">
    <property type="entry name" value="PLL-like_beta-prop"/>
</dbReference>
<dbReference type="SUPFAM" id="SSF89372">
    <property type="entry name" value="Fucose-specific lectin"/>
    <property type="match status" value="1"/>
</dbReference>
<evidence type="ECO:0000259" key="1">
    <source>
        <dbReference type="Pfam" id="PF26607"/>
    </source>
</evidence>
<evidence type="ECO:0000313" key="2">
    <source>
        <dbReference type="EMBL" id="WUS59497.1"/>
    </source>
</evidence>
<proteinExistence type="predicted"/>
<reference evidence="2 3" key="1">
    <citation type="submission" date="2022-10" db="EMBL/GenBank/DDBJ databases">
        <title>The complete genomes of actinobacterial strains from the NBC collection.</title>
        <authorList>
            <person name="Joergensen T.S."/>
            <person name="Alvarez Arevalo M."/>
            <person name="Sterndorff E.B."/>
            <person name="Faurdal D."/>
            <person name="Vuksanovic O."/>
            <person name="Mourched A.-S."/>
            <person name="Charusanti P."/>
            <person name="Shaw S."/>
            <person name="Blin K."/>
            <person name="Weber T."/>
        </authorList>
    </citation>
    <scope>NUCLEOTIDE SEQUENCE [LARGE SCALE GENOMIC DNA]</scope>
    <source>
        <strain evidence="2 3">NBC_01247</strain>
    </source>
</reference>
<name>A0ABZ1WF25_9ACTN</name>
<feature type="domain" description="PLL-like beta propeller" evidence="1">
    <location>
        <begin position="153"/>
        <end position="515"/>
    </location>
</feature>
<dbReference type="Proteomes" id="UP001432014">
    <property type="component" value="Chromosome"/>
</dbReference>
<dbReference type="EMBL" id="CP108482">
    <property type="protein sequence ID" value="WUS59497.1"/>
    <property type="molecule type" value="Genomic_DNA"/>
</dbReference>
<dbReference type="Pfam" id="PF26607">
    <property type="entry name" value="DUF8189"/>
    <property type="match status" value="1"/>
</dbReference>
<keyword evidence="3" id="KW-1185">Reference proteome</keyword>